<dbReference type="AlphaFoldDB" id="A0A2N9YGP6"/>
<dbReference type="Gene3D" id="3.90.550.10">
    <property type="entry name" value="Spore Coat Polysaccharide Biosynthesis Protein SpsA, Chain A"/>
    <property type="match status" value="1"/>
</dbReference>
<name>A0A2N9YGP6_9GAMM</name>
<feature type="domain" description="Galactosyltransferase C-terminal" evidence="3">
    <location>
        <begin position="173"/>
        <end position="226"/>
    </location>
</feature>
<dbReference type="CDD" id="cd06420">
    <property type="entry name" value="GT2_Chondriotin_Pol_N"/>
    <property type="match status" value="1"/>
</dbReference>
<organism evidence="4 5">
    <name type="scientific">Beggiatoa leptomitoformis</name>
    <dbReference type="NCBI Taxonomy" id="288004"/>
    <lineage>
        <taxon>Bacteria</taxon>
        <taxon>Pseudomonadati</taxon>
        <taxon>Pseudomonadota</taxon>
        <taxon>Gammaproteobacteria</taxon>
        <taxon>Thiotrichales</taxon>
        <taxon>Thiotrichaceae</taxon>
        <taxon>Beggiatoa</taxon>
    </lineage>
</organism>
<dbReference type="InterPro" id="IPR029044">
    <property type="entry name" value="Nucleotide-diphossugar_trans"/>
</dbReference>
<evidence type="ECO:0000313" key="4">
    <source>
        <dbReference type="EMBL" id="AUI69667.1"/>
    </source>
</evidence>
<dbReference type="STRING" id="288004.AL038_10420"/>
<dbReference type="PANTHER" id="PTHR43685:SF3">
    <property type="entry name" value="SLR2126 PROTEIN"/>
    <property type="match status" value="1"/>
</dbReference>
<reference evidence="5" key="1">
    <citation type="submission" date="2016-12" db="EMBL/GenBank/DDBJ databases">
        <title>Complete Genome Sequence of Beggiatoa leptomitiformis D-401.</title>
        <authorList>
            <person name="Fomenkov A."/>
            <person name="Vincze T."/>
            <person name="Grabovich M."/>
            <person name="Anton B.P."/>
            <person name="Dubinina G."/>
            <person name="Orlova M."/>
            <person name="Belousova E."/>
            <person name="Roberts R.J."/>
        </authorList>
    </citation>
    <scope>NUCLEOTIDE SEQUENCE [LARGE SCALE GENOMIC DNA]</scope>
    <source>
        <strain evidence="5">D-401</strain>
    </source>
</reference>
<dbReference type="SUPFAM" id="SSF53448">
    <property type="entry name" value="Nucleotide-diphospho-sugar transferases"/>
    <property type="match status" value="1"/>
</dbReference>
<dbReference type="RefSeq" id="WP_062152576.1">
    <property type="nucleotide sequence ID" value="NZ_CP012373.2"/>
</dbReference>
<gene>
    <name evidence="4" type="ORF">BLE401_13855</name>
</gene>
<dbReference type="EMBL" id="CP018889">
    <property type="protein sequence ID" value="AUI69667.1"/>
    <property type="molecule type" value="Genomic_DNA"/>
</dbReference>
<dbReference type="Pfam" id="PF02709">
    <property type="entry name" value="Glyco_transf_7C"/>
    <property type="match status" value="1"/>
</dbReference>
<dbReference type="OrthoDB" id="9801954at2"/>
<evidence type="ECO:0000313" key="5">
    <source>
        <dbReference type="Proteomes" id="UP000234271"/>
    </source>
</evidence>
<evidence type="ECO:0000259" key="2">
    <source>
        <dbReference type="Pfam" id="PF00535"/>
    </source>
</evidence>
<keyword evidence="5" id="KW-1185">Reference proteome</keyword>
<dbReference type="InterPro" id="IPR001173">
    <property type="entry name" value="Glyco_trans_2-like"/>
</dbReference>
<feature type="domain" description="Glycosyltransferase 2-like" evidence="2">
    <location>
        <begin position="7"/>
        <end position="148"/>
    </location>
</feature>
<dbReference type="Proteomes" id="UP000234271">
    <property type="component" value="Chromosome"/>
</dbReference>
<accession>A0A2N9YGP6</accession>
<sequence>MYPIKPSIIITTYNRPDALQQVLHACAQQQGVDVRHLEIIIADDGSHIATTELINSLRPRLPYQLKHSWQADNGFRAGMARNRAVALATGNYLIFLDGDCLPRSDFVAQHLQLAEQNWFVAGNRVLLNPVFTEAILQQAIQLPDNLWQWWRVYLQGAMNRFLPLLTLPLPNAWRKWHCKRWQGAKTCNLAMWRADFFAVNGFDELFQGWGHEDADLVVRLIRAGVQRKEGRFAVPVFHLWHPEQDRSQEPANIARLQAILTATTTVATVGVNQYLSPPSSMA</sequence>
<dbReference type="InterPro" id="IPR050834">
    <property type="entry name" value="Glycosyltransf_2"/>
</dbReference>
<dbReference type="InterPro" id="IPR027791">
    <property type="entry name" value="Galactosyl_T_C"/>
</dbReference>
<dbReference type="GO" id="GO:0016740">
    <property type="term" value="F:transferase activity"/>
    <property type="evidence" value="ECO:0007669"/>
    <property type="project" value="UniProtKB-KW"/>
</dbReference>
<dbReference type="PANTHER" id="PTHR43685">
    <property type="entry name" value="GLYCOSYLTRANSFERASE"/>
    <property type="match status" value="1"/>
</dbReference>
<evidence type="ECO:0000256" key="1">
    <source>
        <dbReference type="ARBA" id="ARBA00022679"/>
    </source>
</evidence>
<keyword evidence="1 4" id="KW-0808">Transferase</keyword>
<dbReference type="Pfam" id="PF00535">
    <property type="entry name" value="Glycos_transf_2"/>
    <property type="match status" value="1"/>
</dbReference>
<protein>
    <submittedName>
        <fullName evidence="4">Glycosyltransferase</fullName>
    </submittedName>
</protein>
<proteinExistence type="predicted"/>
<evidence type="ECO:0000259" key="3">
    <source>
        <dbReference type="Pfam" id="PF02709"/>
    </source>
</evidence>
<dbReference type="KEGG" id="blep:AL038_10420"/>